<proteinExistence type="predicted"/>
<dbReference type="Proteomes" id="UP000030762">
    <property type="component" value="Unassembled WGS sequence"/>
</dbReference>
<feature type="transmembrane region" description="Helical" evidence="1">
    <location>
        <begin position="27"/>
        <end position="49"/>
    </location>
</feature>
<dbReference type="VEuPathDB" id="FungiDB:SDRG_15715"/>
<dbReference type="EMBL" id="JH767231">
    <property type="protein sequence ID" value="EQC26434.1"/>
    <property type="molecule type" value="Genomic_DNA"/>
</dbReference>
<feature type="non-terminal residue" evidence="2">
    <location>
        <position position="474"/>
    </location>
</feature>
<keyword evidence="1" id="KW-0812">Transmembrane</keyword>
<gene>
    <name evidence="2" type="ORF">SDRG_15715</name>
</gene>
<dbReference type="OrthoDB" id="78003at2759"/>
<keyword evidence="1" id="KW-1133">Transmembrane helix</keyword>
<organism evidence="2 3">
    <name type="scientific">Saprolegnia diclina (strain VS20)</name>
    <dbReference type="NCBI Taxonomy" id="1156394"/>
    <lineage>
        <taxon>Eukaryota</taxon>
        <taxon>Sar</taxon>
        <taxon>Stramenopiles</taxon>
        <taxon>Oomycota</taxon>
        <taxon>Saprolegniomycetes</taxon>
        <taxon>Saprolegniales</taxon>
        <taxon>Saprolegniaceae</taxon>
        <taxon>Saprolegnia</taxon>
    </lineage>
</organism>
<evidence type="ECO:0000256" key="1">
    <source>
        <dbReference type="SAM" id="Phobius"/>
    </source>
</evidence>
<evidence type="ECO:0000313" key="3">
    <source>
        <dbReference type="Proteomes" id="UP000030762"/>
    </source>
</evidence>
<dbReference type="AlphaFoldDB" id="T0PM28"/>
<reference evidence="2 3" key="1">
    <citation type="submission" date="2012-04" db="EMBL/GenBank/DDBJ databases">
        <title>The Genome Sequence of Saprolegnia declina VS20.</title>
        <authorList>
            <consortium name="The Broad Institute Genome Sequencing Platform"/>
            <person name="Russ C."/>
            <person name="Nusbaum C."/>
            <person name="Tyler B."/>
            <person name="van West P."/>
            <person name="Dieguez-Uribeondo J."/>
            <person name="de Bruijn I."/>
            <person name="Tripathy S."/>
            <person name="Jiang R."/>
            <person name="Young S.K."/>
            <person name="Zeng Q."/>
            <person name="Gargeya S."/>
            <person name="Fitzgerald M."/>
            <person name="Haas B."/>
            <person name="Abouelleil A."/>
            <person name="Alvarado L."/>
            <person name="Arachchi H.M."/>
            <person name="Berlin A."/>
            <person name="Chapman S.B."/>
            <person name="Goldberg J."/>
            <person name="Griggs A."/>
            <person name="Gujja S."/>
            <person name="Hansen M."/>
            <person name="Howarth C."/>
            <person name="Imamovic A."/>
            <person name="Larimer J."/>
            <person name="McCowen C."/>
            <person name="Montmayeur A."/>
            <person name="Murphy C."/>
            <person name="Neiman D."/>
            <person name="Pearson M."/>
            <person name="Priest M."/>
            <person name="Roberts A."/>
            <person name="Saif S."/>
            <person name="Shea T."/>
            <person name="Sisk P."/>
            <person name="Sykes S."/>
            <person name="Wortman J."/>
            <person name="Nusbaum C."/>
            <person name="Birren B."/>
        </authorList>
    </citation>
    <scope>NUCLEOTIDE SEQUENCE [LARGE SCALE GENOMIC DNA]</scope>
    <source>
        <strain evidence="2 3">VS20</strain>
    </source>
</reference>
<dbReference type="InParanoid" id="T0PM28"/>
<sequence length="474" mass="51895">MPLANAEALELAPSFNVRVASKHQPTLVVAGLFYLVASLGIGLWYLSLLSPSLANDLWWAGFTPTAGEALLIDLINAQLALTAASTLSIYAAPATMNKLYNASTATTSMSPTYSRRILLTELTTIEYAVPQLRTLSAAWSMRMNMQHCWVDFSQSFEIAHTVTRQQRCKDQFATNGAAYLEAILRNVVWVDYMATWGGVNSRFVIAYERALQETSQGQAFLSQVSTARASTSISDELTYWRKFKLDRFELQWQNRWQPGITETILLENAMGLQQLVTVKNFAQGTGPWTSAQLFSLPLNDLRIAQSLNRSFVRGSSRYFGSNISSALPLVDLEVALGNTAVSGQFAKQPAVFRRVVGPFQNVDSLLLAVPSGLVQAYEAAQTSLLLQLGTSGLRGSLATLSVDLMPLQWRSNYAYYGGDPLCMTLPRTTYVQQSFDFFQDCSKPKALGLALSPLALLLARTAVPTGDVCAAASS</sequence>
<dbReference type="GeneID" id="19956442"/>
<dbReference type="OMA" id="ADELIYW"/>
<dbReference type="RefSeq" id="XP_008620119.1">
    <property type="nucleotide sequence ID" value="XM_008621897.1"/>
</dbReference>
<accession>T0PM28</accession>
<evidence type="ECO:0000313" key="2">
    <source>
        <dbReference type="EMBL" id="EQC26434.1"/>
    </source>
</evidence>
<keyword evidence="3" id="KW-1185">Reference proteome</keyword>
<keyword evidence="1" id="KW-0472">Membrane</keyword>
<name>T0PM28_SAPDV</name>
<feature type="transmembrane region" description="Helical" evidence="1">
    <location>
        <begin position="69"/>
        <end position="92"/>
    </location>
</feature>
<protein>
    <submittedName>
        <fullName evidence="2">Uncharacterized protein</fullName>
    </submittedName>
</protein>